<name>A0A921SX59_9MICO</name>
<accession>A0A921SX59</accession>
<evidence type="ECO:0000259" key="6">
    <source>
        <dbReference type="PROSITE" id="PS50977"/>
    </source>
</evidence>
<dbReference type="InterPro" id="IPR050109">
    <property type="entry name" value="HTH-type_TetR-like_transc_reg"/>
</dbReference>
<feature type="region of interest" description="Disordered" evidence="5">
    <location>
        <begin position="79"/>
        <end position="101"/>
    </location>
</feature>
<sequence>MTQLPDPLSRRDRQKQTREALISAARAVFSVEGYHAATLERIAREAGFSKGAVYSNFAAKSDLFLATLDKNMELADADFQNPFDRQSGPASTGRDAVAREGAPQEAAQGFALATLEFIAAAARDDELAPELHRRLAALLARYEQIAAGAGVEDEPLTAGQVGMLLAALDQGAGLLLLSGNVTPGPQTFTEGMRRLLDPARAVAESAEQS</sequence>
<protein>
    <submittedName>
        <fullName evidence="7">TetR/AcrR family transcriptional regulator</fullName>
    </submittedName>
</protein>
<evidence type="ECO:0000313" key="7">
    <source>
        <dbReference type="EMBL" id="HJG91239.1"/>
    </source>
</evidence>
<evidence type="ECO:0000256" key="4">
    <source>
        <dbReference type="PROSITE-ProRule" id="PRU00335"/>
    </source>
</evidence>
<dbReference type="GO" id="GO:0003700">
    <property type="term" value="F:DNA-binding transcription factor activity"/>
    <property type="evidence" value="ECO:0007669"/>
    <property type="project" value="TreeGrafter"/>
</dbReference>
<comment type="caution">
    <text evidence="7">The sequence shown here is derived from an EMBL/GenBank/DDBJ whole genome shotgun (WGS) entry which is preliminary data.</text>
</comment>
<keyword evidence="3" id="KW-0804">Transcription</keyword>
<organism evidence="7 8">
    <name type="scientific">Brachybacterium massiliense</name>
    <dbReference type="NCBI Taxonomy" id="1755098"/>
    <lineage>
        <taxon>Bacteria</taxon>
        <taxon>Bacillati</taxon>
        <taxon>Actinomycetota</taxon>
        <taxon>Actinomycetes</taxon>
        <taxon>Micrococcales</taxon>
        <taxon>Dermabacteraceae</taxon>
        <taxon>Brachybacterium</taxon>
    </lineage>
</organism>
<dbReference type="PROSITE" id="PS50977">
    <property type="entry name" value="HTH_TETR_2"/>
    <property type="match status" value="1"/>
</dbReference>
<dbReference type="Proteomes" id="UP000742460">
    <property type="component" value="Unassembled WGS sequence"/>
</dbReference>
<dbReference type="EMBL" id="DYUE01000145">
    <property type="protein sequence ID" value="HJG91239.1"/>
    <property type="molecule type" value="Genomic_DNA"/>
</dbReference>
<evidence type="ECO:0000256" key="3">
    <source>
        <dbReference type="ARBA" id="ARBA00023163"/>
    </source>
</evidence>
<reference evidence="7" key="1">
    <citation type="journal article" date="2021" name="PeerJ">
        <title>Extensive microbial diversity within the chicken gut microbiome revealed by metagenomics and culture.</title>
        <authorList>
            <person name="Gilroy R."/>
            <person name="Ravi A."/>
            <person name="Getino M."/>
            <person name="Pursley I."/>
            <person name="Horton D.L."/>
            <person name="Alikhan N.F."/>
            <person name="Baker D."/>
            <person name="Gharbi K."/>
            <person name="Hall N."/>
            <person name="Watson M."/>
            <person name="Adriaenssens E.M."/>
            <person name="Foster-Nyarko E."/>
            <person name="Jarju S."/>
            <person name="Secka A."/>
            <person name="Antonio M."/>
            <person name="Oren A."/>
            <person name="Chaudhuri R.R."/>
            <person name="La Ragione R."/>
            <person name="Hildebrand F."/>
            <person name="Pallen M.J."/>
        </authorList>
    </citation>
    <scope>NUCLEOTIDE SEQUENCE</scope>
    <source>
        <strain evidence="7">ChiGjej5B5-22894</strain>
    </source>
</reference>
<feature type="DNA-binding region" description="H-T-H motif" evidence="4">
    <location>
        <begin position="38"/>
        <end position="57"/>
    </location>
</feature>
<dbReference type="AlphaFoldDB" id="A0A921SX59"/>
<dbReference type="Gene3D" id="1.10.357.10">
    <property type="entry name" value="Tetracycline Repressor, domain 2"/>
    <property type="match status" value="1"/>
</dbReference>
<proteinExistence type="predicted"/>
<dbReference type="GO" id="GO:0000976">
    <property type="term" value="F:transcription cis-regulatory region binding"/>
    <property type="evidence" value="ECO:0007669"/>
    <property type="project" value="TreeGrafter"/>
</dbReference>
<dbReference type="PRINTS" id="PR00455">
    <property type="entry name" value="HTHTETR"/>
</dbReference>
<evidence type="ECO:0000256" key="1">
    <source>
        <dbReference type="ARBA" id="ARBA00023015"/>
    </source>
</evidence>
<evidence type="ECO:0000256" key="5">
    <source>
        <dbReference type="SAM" id="MobiDB-lite"/>
    </source>
</evidence>
<dbReference type="PANTHER" id="PTHR30055">
    <property type="entry name" value="HTH-TYPE TRANSCRIPTIONAL REGULATOR RUTR"/>
    <property type="match status" value="1"/>
</dbReference>
<keyword evidence="1" id="KW-0805">Transcription regulation</keyword>
<dbReference type="Pfam" id="PF00440">
    <property type="entry name" value="TetR_N"/>
    <property type="match status" value="1"/>
</dbReference>
<reference evidence="7" key="2">
    <citation type="submission" date="2021-09" db="EMBL/GenBank/DDBJ databases">
        <authorList>
            <person name="Gilroy R."/>
        </authorList>
    </citation>
    <scope>NUCLEOTIDE SEQUENCE</scope>
    <source>
        <strain evidence="7">ChiGjej5B5-22894</strain>
    </source>
</reference>
<dbReference type="InterPro" id="IPR009057">
    <property type="entry name" value="Homeodomain-like_sf"/>
</dbReference>
<dbReference type="PANTHER" id="PTHR30055:SF234">
    <property type="entry name" value="HTH-TYPE TRANSCRIPTIONAL REGULATOR BETI"/>
    <property type="match status" value="1"/>
</dbReference>
<dbReference type="SUPFAM" id="SSF46689">
    <property type="entry name" value="Homeodomain-like"/>
    <property type="match status" value="1"/>
</dbReference>
<gene>
    <name evidence="7" type="ORF">K8V81_05885</name>
</gene>
<evidence type="ECO:0000313" key="8">
    <source>
        <dbReference type="Proteomes" id="UP000742460"/>
    </source>
</evidence>
<keyword evidence="2 4" id="KW-0238">DNA-binding</keyword>
<evidence type="ECO:0000256" key="2">
    <source>
        <dbReference type="ARBA" id="ARBA00023125"/>
    </source>
</evidence>
<dbReference type="InterPro" id="IPR001647">
    <property type="entry name" value="HTH_TetR"/>
</dbReference>
<feature type="domain" description="HTH tetR-type" evidence="6">
    <location>
        <begin position="15"/>
        <end position="75"/>
    </location>
</feature>